<evidence type="ECO:0000259" key="1">
    <source>
        <dbReference type="Pfam" id="PF13338"/>
    </source>
</evidence>
<evidence type="ECO:0000313" key="3">
    <source>
        <dbReference type="Proteomes" id="UP000603865"/>
    </source>
</evidence>
<protein>
    <recommendedName>
        <fullName evidence="1">AbiEi antitoxin N-terminal domain-containing protein</fullName>
    </recommendedName>
</protein>
<keyword evidence="3" id="KW-1185">Reference proteome</keyword>
<dbReference type="AlphaFoldDB" id="A0A918FDR3"/>
<dbReference type="Pfam" id="PF13338">
    <property type="entry name" value="AbiEi_4"/>
    <property type="match status" value="1"/>
</dbReference>
<proteinExistence type="predicted"/>
<comment type="caution">
    <text evidence="2">The sequence shown here is derived from an EMBL/GenBank/DDBJ whole genome shotgun (WGS) entry which is preliminary data.</text>
</comment>
<dbReference type="RefSeq" id="WP_189092933.1">
    <property type="nucleotide sequence ID" value="NZ_BMQL01000050.1"/>
</dbReference>
<dbReference type="InterPro" id="IPR025159">
    <property type="entry name" value="AbiEi_N"/>
</dbReference>
<reference evidence="2" key="2">
    <citation type="submission" date="2020-09" db="EMBL/GenBank/DDBJ databases">
        <authorList>
            <person name="Sun Q."/>
            <person name="Ohkuma M."/>
        </authorList>
    </citation>
    <scope>NUCLEOTIDE SEQUENCE</scope>
    <source>
        <strain evidence="2">JCM 31311</strain>
    </source>
</reference>
<dbReference type="Proteomes" id="UP000603865">
    <property type="component" value="Unassembled WGS sequence"/>
</dbReference>
<reference evidence="2" key="1">
    <citation type="journal article" date="2014" name="Int. J. Syst. Evol. Microbiol.">
        <title>Complete genome sequence of Corynebacterium casei LMG S-19264T (=DSM 44701T), isolated from a smear-ripened cheese.</title>
        <authorList>
            <consortium name="US DOE Joint Genome Institute (JGI-PGF)"/>
            <person name="Walter F."/>
            <person name="Albersmeier A."/>
            <person name="Kalinowski J."/>
            <person name="Ruckert C."/>
        </authorList>
    </citation>
    <scope>NUCLEOTIDE SEQUENCE</scope>
    <source>
        <strain evidence="2">JCM 31311</strain>
    </source>
</reference>
<name>A0A918FDR3_9DEIO</name>
<accession>A0A918FDR3</accession>
<dbReference type="EMBL" id="BMQL01000050">
    <property type="protein sequence ID" value="GGR30663.1"/>
    <property type="molecule type" value="Genomic_DNA"/>
</dbReference>
<organism evidence="2 3">
    <name type="scientific">Deinococcus ruber</name>
    <dbReference type="NCBI Taxonomy" id="1848197"/>
    <lineage>
        <taxon>Bacteria</taxon>
        <taxon>Thermotogati</taxon>
        <taxon>Deinococcota</taxon>
        <taxon>Deinococci</taxon>
        <taxon>Deinococcales</taxon>
        <taxon>Deinococcaceae</taxon>
        <taxon>Deinococcus</taxon>
    </lineage>
</organism>
<feature type="domain" description="AbiEi antitoxin N-terminal" evidence="1">
    <location>
        <begin position="15"/>
        <end position="61"/>
    </location>
</feature>
<sequence length="211" mass="23627">MSRSPLPVSQERTRLLFETADQQSGYFTARQAEHAGYSRRLHTHYVGIGAWRRTASGVYRLRDYPWSEDEQFVQLSLWSRDAHDEPQAVVSHDTALRLHDLSDIDSARIHLTIPSTFRKIAPQGVVLHKGKVSPRDRQLRAGYTVTTPARTLVDAAKSPLSPEHLNSAVREAITRGLVRTRTLLQAVEELPPEAASRLIAALTHMPPAEVA</sequence>
<evidence type="ECO:0000313" key="2">
    <source>
        <dbReference type="EMBL" id="GGR30663.1"/>
    </source>
</evidence>
<gene>
    <name evidence="2" type="ORF">GCM10008957_46760</name>
</gene>